<dbReference type="SUPFAM" id="SSF56801">
    <property type="entry name" value="Acetyl-CoA synthetase-like"/>
    <property type="match status" value="1"/>
</dbReference>
<dbReference type="GO" id="GO:0006085">
    <property type="term" value="P:acetyl-CoA biosynthetic process"/>
    <property type="evidence" value="ECO:0007669"/>
    <property type="project" value="TreeGrafter"/>
</dbReference>
<dbReference type="InterPro" id="IPR042099">
    <property type="entry name" value="ANL_N_sf"/>
</dbReference>
<dbReference type="AlphaFoldDB" id="A0AAX4NDK1"/>
<dbReference type="Pfam" id="PF16177">
    <property type="entry name" value="ACAS_N"/>
    <property type="match status" value="1"/>
</dbReference>
<sequence>MDGNYSYMPSKDTVENTNINHLMKRYGFSTVKELYDWADTNRKEFWDAMVKELNIVFFKNYKSVFDDSGGREWTKWFTGGSVNIVYNTVEKWKNNEGYAIKFEDEKGRKRHITFKEMDELTGKLAGSLLDLGVRKGDRVGIYMPLNPDCVIAFYAIMRIGAVSVPIFSGYGKDALQTRIDDAGIEYLFTSESYMRKGKEIPMADTARSVKNVKLIISEPADLKEGEVSFAALLESGNYTGSVHTDSEDPAIMLYTSGTTGKPKGTVHVHGGTLVNVTKEVKYYMDLIPGDTLFWITDLGWMMGPWAIIGSNCLGSSIFLYDGAIDFPNPDRLWDLIDGNGITLLGVSPTLIRNYKFKGISRELKGIRVFGSTGEPWDEESWSYLFKVLGSGKVPIANVSGGTDIMGCFLASTPAIPLKPRCLYRGLGMNVSVLDEGGNEIIDRIGYLVAREHTPSMTRGIWNQPERYLQSYWSKYPGLWNQGDWAEMDEEGYFYLYGRADEVIKTSGKRIGPNEVEDSVLKVPDASEAAVIGIPDAVKGEAIVVFYTGKEGDDTITLIKRQVEKSLGKSFSPKYIINLQNLPKTKNGKILRRVLRTTFLGQDPGDISNIEDKSVIEQIKEKAAEFRGTKNGIA</sequence>
<keyword evidence="3" id="KW-0436">Ligase</keyword>
<dbReference type="InterPro" id="IPR025110">
    <property type="entry name" value="AMP-bd_C"/>
</dbReference>
<reference evidence="9 10" key="1">
    <citation type="submission" date="2023-09" db="EMBL/GenBank/DDBJ databases">
        <authorList>
            <person name="Golyshina O.V."/>
            <person name="Lunev E.A."/>
            <person name="Bargiela R."/>
            <person name="Gaines M.C."/>
            <person name="Daum B."/>
            <person name="Bale N.J."/>
            <person name="Koenen M."/>
            <person name="Sinninghe Damst J.S."/>
            <person name="Yakimov M."/>
            <person name="Golyshin P.N."/>
        </authorList>
    </citation>
    <scope>NUCLEOTIDE SEQUENCE [LARGE SCALE GENOMIC DNA]</scope>
    <source>
        <strain evidence="9 10">M1</strain>
    </source>
</reference>
<dbReference type="KEGG" id="omr:OXIME_000066"/>
<dbReference type="GO" id="GO:0003987">
    <property type="term" value="F:acetate-CoA ligase activity"/>
    <property type="evidence" value="ECO:0007669"/>
    <property type="project" value="UniProtKB-EC"/>
</dbReference>
<proteinExistence type="inferred from homology"/>
<evidence type="ECO:0000256" key="5">
    <source>
        <dbReference type="ARBA" id="ARBA00022840"/>
    </source>
</evidence>
<evidence type="ECO:0000259" key="7">
    <source>
        <dbReference type="Pfam" id="PF13193"/>
    </source>
</evidence>
<feature type="domain" description="AMP-dependent synthetase/ligase" evidence="6">
    <location>
        <begin position="104"/>
        <end position="461"/>
    </location>
</feature>
<dbReference type="Pfam" id="PF13193">
    <property type="entry name" value="AMP-binding_C"/>
    <property type="match status" value="1"/>
</dbReference>
<keyword evidence="10" id="KW-1185">Reference proteome</keyword>
<accession>A0AAX4NDK1</accession>
<dbReference type="InterPro" id="IPR000873">
    <property type="entry name" value="AMP-dep_synth/lig_dom"/>
</dbReference>
<dbReference type="InterPro" id="IPR032387">
    <property type="entry name" value="ACAS_N"/>
</dbReference>
<dbReference type="PANTHER" id="PTHR24095">
    <property type="entry name" value="ACETYL-COENZYME A SYNTHETASE"/>
    <property type="match status" value="1"/>
</dbReference>
<dbReference type="GO" id="GO:0005524">
    <property type="term" value="F:ATP binding"/>
    <property type="evidence" value="ECO:0007669"/>
    <property type="project" value="UniProtKB-KW"/>
</dbReference>
<dbReference type="Pfam" id="PF00501">
    <property type="entry name" value="AMP-binding"/>
    <property type="match status" value="1"/>
</dbReference>
<dbReference type="InterPro" id="IPR020845">
    <property type="entry name" value="AMP-binding_CS"/>
</dbReference>
<feature type="domain" description="AMP-binding enzyme C-terminal" evidence="7">
    <location>
        <begin position="514"/>
        <end position="588"/>
    </location>
</feature>
<gene>
    <name evidence="9" type="ORF">OXIME_000066</name>
</gene>
<keyword evidence="4" id="KW-0547">Nucleotide-binding</keyword>
<dbReference type="Gene3D" id="3.30.300.30">
    <property type="match status" value="1"/>
</dbReference>
<evidence type="ECO:0000259" key="8">
    <source>
        <dbReference type="Pfam" id="PF16177"/>
    </source>
</evidence>
<dbReference type="Gene3D" id="3.40.50.12780">
    <property type="entry name" value="N-terminal domain of ligase-like"/>
    <property type="match status" value="1"/>
</dbReference>
<evidence type="ECO:0000313" key="10">
    <source>
        <dbReference type="Proteomes" id="UP001451606"/>
    </source>
</evidence>
<evidence type="ECO:0000256" key="3">
    <source>
        <dbReference type="ARBA" id="ARBA00022598"/>
    </source>
</evidence>
<evidence type="ECO:0000313" key="9">
    <source>
        <dbReference type="EMBL" id="WYX99534.1"/>
    </source>
</evidence>
<dbReference type="InterPro" id="IPR045851">
    <property type="entry name" value="AMP-bd_C_sf"/>
</dbReference>
<dbReference type="GeneID" id="95966790"/>
<dbReference type="EMBL" id="CP133772">
    <property type="protein sequence ID" value="WYX99534.1"/>
    <property type="molecule type" value="Genomic_DNA"/>
</dbReference>
<comment type="similarity">
    <text evidence="1">Belongs to the ATP-dependent AMP-binding enzyme family.</text>
</comment>
<dbReference type="PANTHER" id="PTHR24095:SF14">
    <property type="entry name" value="ACETYL-COENZYME A SYNTHETASE 1"/>
    <property type="match status" value="1"/>
</dbReference>
<dbReference type="EC" id="6.2.1.1" evidence="2"/>
<evidence type="ECO:0000256" key="1">
    <source>
        <dbReference type="ARBA" id="ARBA00006432"/>
    </source>
</evidence>
<dbReference type="RefSeq" id="WP_393971508.1">
    <property type="nucleotide sequence ID" value="NZ_CP133772.1"/>
</dbReference>
<protein>
    <recommendedName>
        <fullName evidence="2">acetate--CoA ligase</fullName>
        <ecNumber evidence="2">6.2.1.1</ecNumber>
    </recommendedName>
</protein>
<keyword evidence="5" id="KW-0067">ATP-binding</keyword>
<evidence type="ECO:0000256" key="2">
    <source>
        <dbReference type="ARBA" id="ARBA00013275"/>
    </source>
</evidence>
<evidence type="ECO:0000259" key="6">
    <source>
        <dbReference type="Pfam" id="PF00501"/>
    </source>
</evidence>
<organism evidence="9 10">
    <name type="scientific">Oxyplasma meridianum</name>
    <dbReference type="NCBI Taxonomy" id="3073602"/>
    <lineage>
        <taxon>Archaea</taxon>
        <taxon>Methanobacteriati</taxon>
        <taxon>Thermoplasmatota</taxon>
        <taxon>Thermoplasmata</taxon>
        <taxon>Thermoplasmatales</taxon>
        <taxon>Thermoplasmataceae</taxon>
        <taxon>Oxyplasma</taxon>
    </lineage>
</organism>
<dbReference type="PROSITE" id="PS00455">
    <property type="entry name" value="AMP_BINDING"/>
    <property type="match status" value="1"/>
</dbReference>
<name>A0AAX4NDK1_9ARCH</name>
<dbReference type="Proteomes" id="UP001451606">
    <property type="component" value="Chromosome"/>
</dbReference>
<evidence type="ECO:0000256" key="4">
    <source>
        <dbReference type="ARBA" id="ARBA00022741"/>
    </source>
</evidence>
<feature type="domain" description="Acetyl-coenzyme A synthetase N-terminal" evidence="8">
    <location>
        <begin position="32"/>
        <end position="87"/>
    </location>
</feature>